<reference evidence="1 2" key="1">
    <citation type="submission" date="2018-08" db="EMBL/GenBank/DDBJ databases">
        <title>Complete genome sequencing of Blastochloris tepida GI.</title>
        <authorList>
            <person name="Tsukatani Y."/>
            <person name="Mori H."/>
        </authorList>
    </citation>
    <scope>NUCLEOTIDE SEQUENCE [LARGE SCALE GENOMIC DNA]</scope>
    <source>
        <strain evidence="1 2">GI</strain>
    </source>
</reference>
<protein>
    <submittedName>
        <fullName evidence="1">Uncharacterized protein</fullName>
    </submittedName>
</protein>
<dbReference type="EMBL" id="AP018907">
    <property type="protein sequence ID" value="BBF94353.1"/>
    <property type="molecule type" value="Genomic_DNA"/>
</dbReference>
<evidence type="ECO:0000313" key="1">
    <source>
        <dbReference type="EMBL" id="BBF94353.1"/>
    </source>
</evidence>
<organism evidence="1 2">
    <name type="scientific">Blastochloris tepida</name>
    <dbReference type="NCBI Taxonomy" id="2233851"/>
    <lineage>
        <taxon>Bacteria</taxon>
        <taxon>Pseudomonadati</taxon>
        <taxon>Pseudomonadota</taxon>
        <taxon>Alphaproteobacteria</taxon>
        <taxon>Hyphomicrobiales</taxon>
        <taxon>Blastochloridaceae</taxon>
        <taxon>Blastochloris</taxon>
    </lineage>
</organism>
<dbReference type="KEGG" id="blag:BLTE_30380"/>
<dbReference type="OrthoDB" id="1550253at2"/>
<keyword evidence="2" id="KW-1185">Reference proteome</keyword>
<sequence>MSNTQPNSELWLSPGALPVPEVQRIHAITVWCDPAIWGLALYDDQTPWFTLIECLHLLTYRHREKHPLFPGIGGTTEAPQHERQSYRMKLNTNLRHLLFRDKEAIKIAARENANDDVLWKQWLDDTRLAFPELDFSYLPRAFSNDFLQFAESLELLRSAAVEQFGEKRWTSRHLQPVGEAMLFPDVKPANGSYHLDRRFFQRTGELLYLMLNRSRDRNRLSEVVARRLLGVDGPWNRIARRLQGSDAEATPDEPKWVDAQTIGYLPVPHLERYDELAQDWVSILSQSAIPIEDALEFLMRLSGLHQVIYIVERGTSVAERPNVLPFVMEMSGSARNNSIQVLSSDRYRAHKAVPSSAIDAFVSSYAETKEWCSLGKGPLDCSAAAQLLAKRFAWSAKRTSSVASLPEPAEQIQAMLLAAKTRNHDIASTFTSHAKKVGLLTARRRAGTWYSPSDGLLEALVLANVPSAMELGQFLALLHRRYHFVIGPEEARTASGELPVPIEALRENERRLEERLRVLGFIIRKSDDCAFVVNPFTTGRVGAGSLQHEIA</sequence>
<dbReference type="Proteomes" id="UP000266934">
    <property type="component" value="Chromosome"/>
</dbReference>
<evidence type="ECO:0000313" key="2">
    <source>
        <dbReference type="Proteomes" id="UP000266934"/>
    </source>
</evidence>
<proteinExistence type="predicted"/>
<accession>A0A348G470</accession>
<gene>
    <name evidence="1" type="ORF">BLTE_30380</name>
</gene>
<dbReference type="AlphaFoldDB" id="A0A348G470"/>
<dbReference type="RefSeq" id="WP_126401463.1">
    <property type="nucleotide sequence ID" value="NZ_AP018907.1"/>
</dbReference>
<name>A0A348G470_9HYPH</name>